<dbReference type="Proteomes" id="UP000315167">
    <property type="component" value="Unassembled WGS sequence"/>
</dbReference>
<dbReference type="Pfam" id="PF03167">
    <property type="entry name" value="UDG"/>
    <property type="match status" value="1"/>
</dbReference>
<dbReference type="SMART" id="SM00986">
    <property type="entry name" value="UDG"/>
    <property type="match status" value="1"/>
</dbReference>
<dbReference type="NCBIfam" id="TIGR04274">
    <property type="entry name" value="hypoxanDNAglyco"/>
    <property type="match status" value="1"/>
</dbReference>
<proteinExistence type="predicted"/>
<accession>A0A562LEN1</accession>
<organism evidence="2 3">
    <name type="scientific">Luteimonas cucumeris</name>
    <dbReference type="NCBI Taxonomy" id="985012"/>
    <lineage>
        <taxon>Bacteria</taxon>
        <taxon>Pseudomonadati</taxon>
        <taxon>Pseudomonadota</taxon>
        <taxon>Gammaproteobacteria</taxon>
        <taxon>Lysobacterales</taxon>
        <taxon>Lysobacteraceae</taxon>
        <taxon>Luteimonas</taxon>
    </lineage>
</organism>
<sequence>MERMNRLKGLPPRLRDDVRVLVLGSMPGAASLHAQQYYAHPRNRFWPLVAALGGFDATLPYARRIIAANDAGIGLWDVLAACERDGSLDSAIRRGSEVANPIAATCTALPTLRAIALNGTKAAQAFARHVEPHLGDDLRQRLRIHRLPSTSAANAAFALPRLQAAWAVLRDDLA</sequence>
<dbReference type="SUPFAM" id="SSF52141">
    <property type="entry name" value="Uracil-DNA glycosylase-like"/>
    <property type="match status" value="1"/>
</dbReference>
<name>A0A562LEN1_9GAMM</name>
<dbReference type="AlphaFoldDB" id="A0A562LEN1"/>
<evidence type="ECO:0000259" key="1">
    <source>
        <dbReference type="SMART" id="SM00986"/>
    </source>
</evidence>
<gene>
    <name evidence="2" type="ORF">IP90_00286</name>
</gene>
<keyword evidence="3" id="KW-1185">Reference proteome</keyword>
<dbReference type="InterPro" id="IPR026353">
    <property type="entry name" value="Hypoxan-DNA_Glyclase"/>
</dbReference>
<evidence type="ECO:0000313" key="3">
    <source>
        <dbReference type="Proteomes" id="UP000315167"/>
    </source>
</evidence>
<protein>
    <submittedName>
        <fullName evidence="2">G/U mismatch-specific uracil-DNA glycosylase</fullName>
    </submittedName>
</protein>
<feature type="domain" description="Uracil-DNA glycosylase-like" evidence="1">
    <location>
        <begin position="11"/>
        <end position="170"/>
    </location>
</feature>
<dbReference type="CDD" id="cd10032">
    <property type="entry name" value="UDG-F6_HDG"/>
    <property type="match status" value="1"/>
</dbReference>
<reference evidence="2 3" key="1">
    <citation type="journal article" date="2015" name="Stand. Genomic Sci.">
        <title>Genomic Encyclopedia of Bacterial and Archaeal Type Strains, Phase III: the genomes of soil and plant-associated and newly described type strains.</title>
        <authorList>
            <person name="Whitman W.B."/>
            <person name="Woyke T."/>
            <person name="Klenk H.P."/>
            <person name="Zhou Y."/>
            <person name="Lilburn T.G."/>
            <person name="Beck B.J."/>
            <person name="De Vos P."/>
            <person name="Vandamme P."/>
            <person name="Eisen J.A."/>
            <person name="Garrity G."/>
            <person name="Hugenholtz P."/>
            <person name="Kyrpides N.C."/>
        </authorList>
    </citation>
    <scope>NUCLEOTIDE SEQUENCE [LARGE SCALE GENOMIC DNA]</scope>
    <source>
        <strain evidence="2 3">CGMCC 1.10821</strain>
    </source>
</reference>
<dbReference type="SMART" id="SM00987">
    <property type="entry name" value="UreE_C"/>
    <property type="match status" value="1"/>
</dbReference>
<evidence type="ECO:0000313" key="2">
    <source>
        <dbReference type="EMBL" id="TWI06024.1"/>
    </source>
</evidence>
<dbReference type="InterPro" id="IPR036895">
    <property type="entry name" value="Uracil-DNA_glycosylase-like_sf"/>
</dbReference>
<comment type="caution">
    <text evidence="2">The sequence shown here is derived from an EMBL/GenBank/DDBJ whole genome shotgun (WGS) entry which is preliminary data.</text>
</comment>
<dbReference type="EMBL" id="VLKN01000001">
    <property type="protein sequence ID" value="TWI06024.1"/>
    <property type="molecule type" value="Genomic_DNA"/>
</dbReference>
<dbReference type="Gene3D" id="3.40.470.10">
    <property type="entry name" value="Uracil-DNA glycosylase-like domain"/>
    <property type="match status" value="1"/>
</dbReference>
<dbReference type="InterPro" id="IPR005122">
    <property type="entry name" value="Uracil-DNA_glycosylase-like"/>
</dbReference>